<dbReference type="SMART" id="SM00642">
    <property type="entry name" value="Aamy"/>
    <property type="match status" value="1"/>
</dbReference>
<dbReference type="GO" id="GO:0004553">
    <property type="term" value="F:hydrolase activity, hydrolyzing O-glycosyl compounds"/>
    <property type="evidence" value="ECO:0007669"/>
    <property type="project" value="InterPro"/>
</dbReference>
<evidence type="ECO:0000256" key="4">
    <source>
        <dbReference type="ARBA" id="ARBA00023277"/>
    </source>
</evidence>
<protein>
    <recommendedName>
        <fullName evidence="6">Alpha-1,4-glucan:maltose-1-phosphate maltosyltransferase</fullName>
        <shortName evidence="6">GMPMT</shortName>
        <ecNumber evidence="6">2.4.99.16</ecNumber>
    </recommendedName>
    <alternativeName>
        <fullName evidence="6">(1-&gt;4)-alpha-D-glucan:maltose-1-phosphate alpha-D-maltosyltransferase</fullName>
    </alternativeName>
</protein>
<dbReference type="InterPro" id="IPR013780">
    <property type="entry name" value="Glyco_hydro_b"/>
</dbReference>
<comment type="function">
    <text evidence="6">Maltosyltransferase that uses maltose 1-phosphate (M1P) as the sugar donor to elongate linear or branched alpha-(1-&gt;4)-glucans. Is involved in a branched alpha-glucan biosynthetic pathway from trehalose, together with TreS, Mak and GlgB.</text>
</comment>
<keyword evidence="3 6" id="KW-0808">Transferase</keyword>
<comment type="similarity">
    <text evidence="6">Belongs to the glycosyl hydrolase 13 family. GlgE subfamily.</text>
</comment>
<dbReference type="InterPro" id="IPR049171">
    <property type="entry name" value="GLGE_C"/>
</dbReference>
<dbReference type="InterPro" id="IPR021828">
    <property type="entry name" value="GlgE_dom_N/S"/>
</dbReference>
<keyword evidence="2 6" id="KW-0328">Glycosyltransferase</keyword>
<dbReference type="HAMAP" id="MF_02124">
    <property type="entry name" value="GlgE"/>
    <property type="match status" value="1"/>
</dbReference>
<evidence type="ECO:0000256" key="2">
    <source>
        <dbReference type="ARBA" id="ARBA00022676"/>
    </source>
</evidence>
<dbReference type="Gene3D" id="2.60.40.1180">
    <property type="entry name" value="Golgi alpha-mannosidase II"/>
    <property type="match status" value="1"/>
</dbReference>
<dbReference type="Pfam" id="PF11896">
    <property type="entry name" value="GlgE_dom_N_S"/>
    <property type="match status" value="1"/>
</dbReference>
<dbReference type="GO" id="GO:0016758">
    <property type="term" value="F:hexosyltransferase activity"/>
    <property type="evidence" value="ECO:0007669"/>
    <property type="project" value="UniProtKB-UniRule"/>
</dbReference>
<feature type="binding site" evidence="6">
    <location>
        <position position="809"/>
    </location>
    <ligand>
        <name>alpha-maltose 1-phosphate</name>
        <dbReference type="ChEBI" id="CHEBI:63576"/>
    </ligand>
</feature>
<feature type="domain" description="Glycosyl hydrolase family 13 catalytic" evidence="8">
    <location>
        <begin position="701"/>
        <end position="1050"/>
    </location>
</feature>
<feature type="region of interest" description="Disordered" evidence="7">
    <location>
        <begin position="627"/>
        <end position="650"/>
    </location>
</feature>
<evidence type="ECO:0000256" key="7">
    <source>
        <dbReference type="SAM" id="MobiDB-lite"/>
    </source>
</evidence>
<dbReference type="RefSeq" id="WP_086065570.1">
    <property type="nucleotide sequence ID" value="NZ_CP021108.1"/>
</dbReference>
<dbReference type="Gene3D" id="2.60.40.10">
    <property type="entry name" value="Immunoglobulins"/>
    <property type="match status" value="1"/>
</dbReference>
<dbReference type="EC" id="2.4.99.16" evidence="6"/>
<dbReference type="Gene3D" id="1.20.58.80">
    <property type="entry name" value="Phosphotransferase system, lactose/cellobiose-type IIA subunit"/>
    <property type="match status" value="1"/>
</dbReference>
<dbReference type="PANTHER" id="PTHR47786">
    <property type="entry name" value="ALPHA-1,4-GLUCAN:MALTOSE-1-PHOSPHATE MALTOSYLTRANSFERASE"/>
    <property type="match status" value="1"/>
</dbReference>
<comment type="subunit">
    <text evidence="1 6">Homodimer.</text>
</comment>
<dbReference type="Pfam" id="PF21702">
    <property type="entry name" value="GLGE_C"/>
    <property type="match status" value="1"/>
</dbReference>
<feature type="region of interest" description="Disordered" evidence="7">
    <location>
        <begin position="746"/>
        <end position="773"/>
    </location>
</feature>
<keyword evidence="4 6" id="KW-0119">Carbohydrate metabolism</keyword>
<dbReference type="STRING" id="1416806.CAL12_16140"/>
<dbReference type="Proteomes" id="UP000194151">
    <property type="component" value="Chromosome"/>
</dbReference>
<keyword evidence="10" id="KW-1185">Reference proteome</keyword>
<dbReference type="GO" id="GO:0030979">
    <property type="term" value="P:alpha-glucan biosynthetic process"/>
    <property type="evidence" value="ECO:0007669"/>
    <property type="project" value="UniProtKB-UniRule"/>
</dbReference>
<proteinExistence type="inferred from homology"/>
<name>A0A1W6YMA2_9BORD</name>
<dbReference type="InterPro" id="IPR006047">
    <property type="entry name" value="GH13_cat_dom"/>
</dbReference>
<feature type="region of interest" description="Disordered" evidence="7">
    <location>
        <begin position="298"/>
        <end position="350"/>
    </location>
</feature>
<comment type="catalytic activity">
    <reaction evidence="5 6">
        <text>alpha-maltose 1-phosphate + [(1-&gt;4)-alpha-D-glucosyl](n) = [(1-&gt;4)-alpha-D-glucosyl](n+2) + phosphate</text>
        <dbReference type="Rhea" id="RHEA:42692"/>
        <dbReference type="Rhea" id="RHEA-COMP:9584"/>
        <dbReference type="Rhea" id="RHEA-COMP:10183"/>
        <dbReference type="ChEBI" id="CHEBI:15444"/>
        <dbReference type="ChEBI" id="CHEBI:43474"/>
        <dbReference type="ChEBI" id="CHEBI:63576"/>
        <dbReference type="EC" id="2.4.99.16"/>
    </reaction>
</comment>
<dbReference type="OrthoDB" id="9805159at2"/>
<evidence type="ECO:0000313" key="9">
    <source>
        <dbReference type="EMBL" id="ARP82192.1"/>
    </source>
</evidence>
<evidence type="ECO:0000256" key="3">
    <source>
        <dbReference type="ARBA" id="ARBA00022679"/>
    </source>
</evidence>
<dbReference type="PANTHER" id="PTHR47786:SF2">
    <property type="entry name" value="GLYCOSYL HYDROLASE FAMILY 13 CATALYTIC DOMAIN-CONTAINING PROTEIN"/>
    <property type="match status" value="1"/>
</dbReference>
<feature type="site" description="Transition state stabilizer" evidence="6">
    <location>
        <position position="972"/>
    </location>
</feature>
<dbReference type="InterPro" id="IPR026585">
    <property type="entry name" value="GlgE"/>
</dbReference>
<sequence length="1154" mass="127976">MRIYYVHPVLAGPLSNNAAGRWPAICARAKALGFDTLMVAPLGAPDPAGNPYVPSDPGRLNPALGQLALDETLATLSALCDKHRLALMVDLVLDRVAADGAMAQAHPDWYEHPEGVDALLDPRKPLEERHALPLRREGGAAPQGFIADWVERLGLWVQNGVAGFRCMSPHGLNAPEWRDLMEGVRAVRPDTRFLAWTPGLNPAQTGQLAGAGFDGVFSSLPWWDYRSPWLMDEYTRLRLIAPVIAAAEAPYAKRVAAWRDDAHGRYLNAARAIWTAAVVGDAGIFVPMGFEDSAVETIEPHGGDGNPDLWYGEASASAANPANRDGAPSARGSRRRANDVPDSGPHPTLHGDISLVNQWLSRTAGATGPLRSLLGPLSPVTALFRGDGHPYALPGNGRAPARLVVLNPDDHHDAPIDWDTLASRLPDTYARLDMWEADQAATELPERLAPGAVVRLGASRLPPVRMPASDEGRTSVTAAMRAPRAAIERVTPAVDDGAFPVKRVVDEPVNVEADVFMDGHEHIAVALLWRAADERGWRREPMTLLNNDRWQGQFVPRRNGRHYFVVQAWSDTWHSFTEGYAKKHQAGVDIALETAEGRQAIAAALERLPADTPAAESLRHALRVLGHEPEAPAPRRGRRKADAPPPPVFAAPTPEQVAVLLAEETTVAMRQADARPFETTTPVEYAVTVDRPAARFASWYEIFPRSQTDDPARHGTFDDVIRELPRIRAMGFDTLYFPPIHPIGRRNRKGRNNTLTPSADDPGSPYAIGAEEGGHDALHPQLGSLDDFKRLIDAAHRHELEIALDFAIQCSPDHPWLKEHPEWFDWRPDGSLKYAENPPKKYEDIVNVDFYGPQAGASRQAGLWRALRDVVLFWVAQGVRIFRVDNPHTKPLPFWQWMIADVQSRHPETLFLSEAFTRPKMMYRLAKVGFSQSYTYFTWRDTKQELTEYLTELNAAPPAEFFRPHFFVNTPDINPRFLQTSGRGGFLIRAALAATLSGLWGVYNGFELCEASPVPGKEEYLDSEKYQIRVWDHDRPGNIVREVTQLNAIRRANPALHTHLGVRFHSAFNDNVLFFSKATAERDNVVLVAISLDPHNAQTAQVDLPLWEFGLPDHGTLHADDLVDGSRQSWQGRQQTIHLHPGQPYRIWRVAGMA</sequence>
<accession>A0A1W6YMA2</accession>
<feature type="binding site" evidence="6">
    <location>
        <position position="844"/>
    </location>
    <ligand>
        <name>alpha-maltose 1-phosphate</name>
        <dbReference type="ChEBI" id="CHEBI:63576"/>
    </ligand>
</feature>
<dbReference type="InterPro" id="IPR013783">
    <property type="entry name" value="Ig-like_fold"/>
</dbReference>
<evidence type="ECO:0000256" key="1">
    <source>
        <dbReference type="ARBA" id="ARBA00011738"/>
    </source>
</evidence>
<dbReference type="EMBL" id="CP021108">
    <property type="protein sequence ID" value="ARP82192.1"/>
    <property type="molecule type" value="Genomic_DNA"/>
</dbReference>
<evidence type="ECO:0000259" key="8">
    <source>
        <dbReference type="SMART" id="SM00642"/>
    </source>
</evidence>
<feature type="binding site" evidence="6">
    <location>
        <position position="749"/>
    </location>
    <ligand>
        <name>alpha-maltose 1-phosphate</name>
        <dbReference type="ChEBI" id="CHEBI:63576"/>
    </ligand>
</feature>
<evidence type="ECO:0000313" key="10">
    <source>
        <dbReference type="Proteomes" id="UP000194151"/>
    </source>
</evidence>
<dbReference type="KEGG" id="bgv:CAL12_16140"/>
<reference evidence="9 10" key="1">
    <citation type="submission" date="2017-05" db="EMBL/GenBank/DDBJ databases">
        <title>Complete and WGS of Bordetella genogroups.</title>
        <authorList>
            <person name="Spilker T."/>
            <person name="LiPuma J."/>
        </authorList>
    </citation>
    <scope>NUCLEOTIDE SEQUENCE [LARGE SCALE GENOMIC DNA]</scope>
    <source>
        <strain evidence="9 10">AU19157</strain>
    </source>
</reference>
<feature type="active site" description="Nucleophile" evidence="6">
    <location>
        <position position="885"/>
    </location>
</feature>
<dbReference type="InterPro" id="IPR017853">
    <property type="entry name" value="GH"/>
</dbReference>
<dbReference type="AlphaFoldDB" id="A0A1W6YMA2"/>
<evidence type="ECO:0000256" key="6">
    <source>
        <dbReference type="HAMAP-Rule" id="MF_02124"/>
    </source>
</evidence>
<feature type="active site" description="Proton donor" evidence="6">
    <location>
        <position position="914"/>
    </location>
</feature>
<organism evidence="9 10">
    <name type="scientific">Bordetella genomosp. 8</name>
    <dbReference type="NCBI Taxonomy" id="1416806"/>
    <lineage>
        <taxon>Bacteria</taxon>
        <taxon>Pseudomonadati</taxon>
        <taxon>Pseudomonadota</taxon>
        <taxon>Betaproteobacteria</taxon>
        <taxon>Burkholderiales</taxon>
        <taxon>Alcaligenaceae</taxon>
        <taxon>Bordetella</taxon>
    </lineage>
</organism>
<dbReference type="CDD" id="cd11344">
    <property type="entry name" value="AmyAc_GlgE_like"/>
    <property type="match status" value="1"/>
</dbReference>
<feature type="binding site" evidence="6">
    <location>
        <begin position="1025"/>
        <end position="1026"/>
    </location>
    <ligand>
        <name>alpha-maltose 1-phosphate</name>
        <dbReference type="ChEBI" id="CHEBI:63576"/>
    </ligand>
</feature>
<dbReference type="Gene3D" id="3.20.20.80">
    <property type="entry name" value="Glycosidases"/>
    <property type="match status" value="2"/>
</dbReference>
<gene>
    <name evidence="6" type="primary">glgE</name>
    <name evidence="9" type="ORF">CAL12_16140</name>
</gene>
<evidence type="ECO:0000256" key="5">
    <source>
        <dbReference type="ARBA" id="ARBA00048735"/>
    </source>
</evidence>
<feature type="binding site" evidence="6">
    <location>
        <position position="886"/>
    </location>
    <ligand>
        <name>alpha-maltose 1-phosphate</name>
        <dbReference type="ChEBI" id="CHEBI:63576"/>
    </ligand>
</feature>
<dbReference type="SUPFAM" id="SSF51445">
    <property type="entry name" value="(Trans)glycosidases"/>
    <property type="match status" value="2"/>
</dbReference>